<sequence length="426" mass="46006">MSENKADAAGQEVHQEGEERGHVVDLRGLRDAAQRLQRGDHLPPHGLLLADLSEVVPGDEVEETLPERAEHLEGRKGGGARGTHTHTHTSAQYCSLASASMWATPPRTSAFIRAVWAAPDSRWSGGRRAANRVAKSHQLSQRTTTAALREEKGEELPTRHQQLHRVVGELRLRAPRRQVVRHLLQEVPHHPPGRAQRQADLRGRSQRGAWAPTCSESFSSISSSAVRPAAAARDSTSDVLNTADSSLGEREELGLEVREKETRTQGRLESEGSKDAQRGHEEGWRRGAVQLFSSCGAASISSSAECLMENSITCGGIPGASPSQSASRYPEDVKERSLRVRSRGLEGQPGPLELSVQPRHAVLQQAAVTRNTVTLTGETHGPEPHLASSGTQWSAATRPSTPMLHGWSENSSRSSSSAGDDVPLTG</sequence>
<feature type="region of interest" description="Disordered" evidence="1">
    <location>
        <begin position="319"/>
        <end position="353"/>
    </location>
</feature>
<accession>A0A4Z2I6D5</accession>
<evidence type="ECO:0000313" key="3">
    <source>
        <dbReference type="Proteomes" id="UP000314294"/>
    </source>
</evidence>
<protein>
    <submittedName>
        <fullName evidence="2">Uncharacterized protein</fullName>
    </submittedName>
</protein>
<feature type="region of interest" description="Disordered" evidence="1">
    <location>
        <begin position="187"/>
        <end position="208"/>
    </location>
</feature>
<organism evidence="2 3">
    <name type="scientific">Liparis tanakae</name>
    <name type="common">Tanaka's snailfish</name>
    <dbReference type="NCBI Taxonomy" id="230148"/>
    <lineage>
        <taxon>Eukaryota</taxon>
        <taxon>Metazoa</taxon>
        <taxon>Chordata</taxon>
        <taxon>Craniata</taxon>
        <taxon>Vertebrata</taxon>
        <taxon>Euteleostomi</taxon>
        <taxon>Actinopterygii</taxon>
        <taxon>Neopterygii</taxon>
        <taxon>Teleostei</taxon>
        <taxon>Neoteleostei</taxon>
        <taxon>Acanthomorphata</taxon>
        <taxon>Eupercaria</taxon>
        <taxon>Perciformes</taxon>
        <taxon>Cottioidei</taxon>
        <taxon>Cottales</taxon>
        <taxon>Liparidae</taxon>
        <taxon>Liparis</taxon>
    </lineage>
</organism>
<name>A0A4Z2I6D5_9TELE</name>
<dbReference type="EMBL" id="SRLO01000123">
    <property type="protein sequence ID" value="TNN73607.1"/>
    <property type="molecule type" value="Genomic_DNA"/>
</dbReference>
<comment type="caution">
    <text evidence="2">The sequence shown here is derived from an EMBL/GenBank/DDBJ whole genome shotgun (WGS) entry which is preliminary data.</text>
</comment>
<evidence type="ECO:0000256" key="1">
    <source>
        <dbReference type="SAM" id="MobiDB-lite"/>
    </source>
</evidence>
<proteinExistence type="predicted"/>
<feature type="compositionally biased region" description="Basic and acidic residues" evidence="1">
    <location>
        <begin position="329"/>
        <end position="338"/>
    </location>
</feature>
<feature type="compositionally biased region" description="Polar residues" evidence="1">
    <location>
        <begin position="388"/>
        <end position="400"/>
    </location>
</feature>
<feature type="compositionally biased region" description="Basic and acidic residues" evidence="1">
    <location>
        <begin position="247"/>
        <end position="281"/>
    </location>
</feature>
<feature type="compositionally biased region" description="Low complexity" evidence="1">
    <location>
        <begin position="408"/>
        <end position="417"/>
    </location>
</feature>
<evidence type="ECO:0000313" key="2">
    <source>
        <dbReference type="EMBL" id="TNN73607.1"/>
    </source>
</evidence>
<keyword evidence="3" id="KW-1185">Reference proteome</keyword>
<dbReference type="Proteomes" id="UP000314294">
    <property type="component" value="Unassembled WGS sequence"/>
</dbReference>
<feature type="compositionally biased region" description="Basic and acidic residues" evidence="1">
    <location>
        <begin position="13"/>
        <end position="26"/>
    </location>
</feature>
<feature type="region of interest" description="Disordered" evidence="1">
    <location>
        <begin position="1"/>
        <end position="26"/>
    </location>
</feature>
<feature type="region of interest" description="Disordered" evidence="1">
    <location>
        <begin position="375"/>
        <end position="426"/>
    </location>
</feature>
<reference evidence="2 3" key="1">
    <citation type="submission" date="2019-03" db="EMBL/GenBank/DDBJ databases">
        <title>First draft genome of Liparis tanakae, snailfish: a comprehensive survey of snailfish specific genes.</title>
        <authorList>
            <person name="Kim W."/>
            <person name="Song I."/>
            <person name="Jeong J.-H."/>
            <person name="Kim D."/>
            <person name="Kim S."/>
            <person name="Ryu S."/>
            <person name="Song J.Y."/>
            <person name="Lee S.K."/>
        </authorList>
    </citation>
    <scope>NUCLEOTIDE SEQUENCE [LARGE SCALE GENOMIC DNA]</scope>
    <source>
        <tissue evidence="2">Muscle</tissue>
    </source>
</reference>
<gene>
    <name evidence="2" type="ORF">EYF80_016202</name>
</gene>
<dbReference type="AlphaFoldDB" id="A0A4Z2I6D5"/>
<feature type="region of interest" description="Disordered" evidence="1">
    <location>
        <begin position="227"/>
        <end position="281"/>
    </location>
</feature>